<dbReference type="InterPro" id="IPR015422">
    <property type="entry name" value="PyrdxlP-dep_Trfase_small"/>
</dbReference>
<comment type="caution">
    <text evidence="8">The sequence shown here is derived from an EMBL/GenBank/DDBJ whole genome shotgun (WGS) entry which is preliminary data.</text>
</comment>
<gene>
    <name evidence="8" type="primary">patA_2</name>
    <name evidence="8" type="ORF">CLNEO_27700</name>
</gene>
<dbReference type="InterPro" id="IPR004839">
    <property type="entry name" value="Aminotransferase_I/II_large"/>
</dbReference>
<evidence type="ECO:0000313" key="8">
    <source>
        <dbReference type="EMBL" id="KXL51911.1"/>
    </source>
</evidence>
<evidence type="ECO:0000256" key="1">
    <source>
        <dbReference type="ARBA" id="ARBA00001933"/>
    </source>
</evidence>
<accession>A0A136WBL5</accession>
<keyword evidence="4 6" id="KW-0808">Transferase</keyword>
<keyword evidence="3 6" id="KW-0032">Aminotransferase</keyword>
<dbReference type="OrthoDB" id="9802328at2"/>
<dbReference type="AlphaFoldDB" id="A0A136WBL5"/>
<dbReference type="PANTHER" id="PTHR46383">
    <property type="entry name" value="ASPARTATE AMINOTRANSFERASE"/>
    <property type="match status" value="1"/>
</dbReference>
<dbReference type="GO" id="GO:0006520">
    <property type="term" value="P:amino acid metabolic process"/>
    <property type="evidence" value="ECO:0007669"/>
    <property type="project" value="InterPro"/>
</dbReference>
<dbReference type="InterPro" id="IPR015424">
    <property type="entry name" value="PyrdxlP-dep_Trfase"/>
</dbReference>
<dbReference type="Gene3D" id="3.90.1150.10">
    <property type="entry name" value="Aspartate Aminotransferase, domain 1"/>
    <property type="match status" value="1"/>
</dbReference>
<dbReference type="EMBL" id="LRVM01000013">
    <property type="protein sequence ID" value="KXL51911.1"/>
    <property type="molecule type" value="Genomic_DNA"/>
</dbReference>
<dbReference type="PANTHER" id="PTHR46383:SF3">
    <property type="entry name" value="ASPARTATE AMINOTRANSFERASE-RELATED"/>
    <property type="match status" value="1"/>
</dbReference>
<dbReference type="InterPro" id="IPR050596">
    <property type="entry name" value="AspAT/PAT-like"/>
</dbReference>
<dbReference type="Pfam" id="PF00155">
    <property type="entry name" value="Aminotran_1_2"/>
    <property type="match status" value="1"/>
</dbReference>
<comment type="similarity">
    <text evidence="2 6">Belongs to the class-I pyridoxal-phosphate-dependent aminotransferase family.</text>
</comment>
<dbReference type="InterPro" id="IPR004838">
    <property type="entry name" value="NHTrfase_class1_PyrdxlP-BS"/>
</dbReference>
<name>A0A136WBL5_9FIRM</name>
<dbReference type="RefSeq" id="WP_066090514.1">
    <property type="nucleotide sequence ID" value="NZ_LRVM01000013.1"/>
</dbReference>
<dbReference type="EC" id="2.6.1.-" evidence="6"/>
<evidence type="ECO:0000256" key="3">
    <source>
        <dbReference type="ARBA" id="ARBA00022576"/>
    </source>
</evidence>
<dbReference type="SUPFAM" id="SSF53383">
    <property type="entry name" value="PLP-dependent transferases"/>
    <property type="match status" value="1"/>
</dbReference>
<dbReference type="FunFam" id="3.40.640.10:FF:000033">
    <property type="entry name" value="Aspartate aminotransferase"/>
    <property type="match status" value="1"/>
</dbReference>
<keyword evidence="9" id="KW-1185">Reference proteome</keyword>
<dbReference type="GO" id="GO:0008483">
    <property type="term" value="F:transaminase activity"/>
    <property type="evidence" value="ECO:0007669"/>
    <property type="project" value="UniProtKB-KW"/>
</dbReference>
<dbReference type="PROSITE" id="PS00105">
    <property type="entry name" value="AA_TRANSFER_CLASS_1"/>
    <property type="match status" value="1"/>
</dbReference>
<dbReference type="STRING" id="36847.CLNEO_27700"/>
<evidence type="ECO:0000256" key="6">
    <source>
        <dbReference type="RuleBase" id="RU000481"/>
    </source>
</evidence>
<evidence type="ECO:0000256" key="4">
    <source>
        <dbReference type="ARBA" id="ARBA00022679"/>
    </source>
</evidence>
<evidence type="ECO:0000256" key="2">
    <source>
        <dbReference type="ARBA" id="ARBA00007441"/>
    </source>
</evidence>
<organism evidence="8 9">
    <name type="scientific">Anaerotignum neopropionicum</name>
    <dbReference type="NCBI Taxonomy" id="36847"/>
    <lineage>
        <taxon>Bacteria</taxon>
        <taxon>Bacillati</taxon>
        <taxon>Bacillota</taxon>
        <taxon>Clostridia</taxon>
        <taxon>Lachnospirales</taxon>
        <taxon>Anaerotignaceae</taxon>
        <taxon>Anaerotignum</taxon>
    </lineage>
</organism>
<dbReference type="PATRIC" id="fig|36847.3.peg.3236"/>
<feature type="domain" description="Aminotransferase class I/classII large" evidence="7">
    <location>
        <begin position="30"/>
        <end position="382"/>
    </location>
</feature>
<dbReference type="Proteomes" id="UP000070539">
    <property type="component" value="Unassembled WGS sequence"/>
</dbReference>
<evidence type="ECO:0000313" key="9">
    <source>
        <dbReference type="Proteomes" id="UP000070539"/>
    </source>
</evidence>
<keyword evidence="5" id="KW-0663">Pyridoxal phosphate</keyword>
<evidence type="ECO:0000256" key="5">
    <source>
        <dbReference type="ARBA" id="ARBA00022898"/>
    </source>
</evidence>
<dbReference type="GO" id="GO:0030170">
    <property type="term" value="F:pyridoxal phosphate binding"/>
    <property type="evidence" value="ECO:0007669"/>
    <property type="project" value="InterPro"/>
</dbReference>
<dbReference type="Gene3D" id="3.40.640.10">
    <property type="entry name" value="Type I PLP-dependent aspartate aminotransferase-like (Major domain)"/>
    <property type="match status" value="1"/>
</dbReference>
<comment type="cofactor">
    <cofactor evidence="1 6">
        <name>pyridoxal 5'-phosphate</name>
        <dbReference type="ChEBI" id="CHEBI:597326"/>
    </cofactor>
</comment>
<reference evidence="8 9" key="1">
    <citation type="submission" date="2016-01" db="EMBL/GenBank/DDBJ databases">
        <title>Genome sequence of Clostridium neopropionicum X4, DSM-3847.</title>
        <authorList>
            <person name="Poehlein A."/>
            <person name="Beck M.H."/>
            <person name="Bengelsdorf F.R."/>
            <person name="Daniel R."/>
            <person name="Duerre P."/>
        </authorList>
    </citation>
    <scope>NUCLEOTIDE SEQUENCE [LARGE SCALE GENOMIC DNA]</scope>
    <source>
        <strain evidence="8 9">DSM-3847</strain>
    </source>
</reference>
<sequence length="390" mass="43552">MRNFVAKRVAELPPSGIRKFFDVVATMSGVVSLGVGEPDFKTPQHVRKAAIDLLEEGKTRYTANLGMPALRERIAHYLERRFQTVYDPADQIMCTIGASEAIDVALRTILEPGDEVLVIEPCYVSYKPAIILQHGVPVIVTTKVENDFKLTPEELEEAITEKTKAILLPYPNNPTGAIMEKEDLEKIAPILIQHDLLVISDEIYAELTYGGKDHVSIAAIDGMYERTIVLNGFSKSFAMTGWRLGYAAGPKELIREMNKIHAYVVMSAPVMSQQAAIEALRDDALCDEDIRGMREAYDERRKYLIGEFNRLGLTCFEPKGAFYVFPSIQKTGLGSEEFCEKLLFEGGVAVVPGNAFGECGEGFIRISYAYSMEELKVCISKIERFLTKRN</sequence>
<dbReference type="InterPro" id="IPR015421">
    <property type="entry name" value="PyrdxlP-dep_Trfase_major"/>
</dbReference>
<protein>
    <recommendedName>
        <fullName evidence="6">Aminotransferase</fullName>
        <ecNumber evidence="6">2.6.1.-</ecNumber>
    </recommendedName>
</protein>
<proteinExistence type="inferred from homology"/>
<evidence type="ECO:0000259" key="7">
    <source>
        <dbReference type="Pfam" id="PF00155"/>
    </source>
</evidence>
<dbReference type="CDD" id="cd00609">
    <property type="entry name" value="AAT_like"/>
    <property type="match status" value="1"/>
</dbReference>